<evidence type="ECO:0000259" key="3">
    <source>
        <dbReference type="SMART" id="SM00822"/>
    </source>
</evidence>
<dbReference type="SMART" id="SM00822">
    <property type="entry name" value="PKS_KR"/>
    <property type="match status" value="1"/>
</dbReference>
<dbReference type="EMBL" id="JAQQWI010000019">
    <property type="protein sequence ID" value="KAK7999030.1"/>
    <property type="molecule type" value="Genomic_DNA"/>
</dbReference>
<comment type="similarity">
    <text evidence="1">Belongs to the short-chain dehydrogenases/reductases (SDR) family.</text>
</comment>
<dbReference type="PRINTS" id="PR00081">
    <property type="entry name" value="GDHRDH"/>
</dbReference>
<evidence type="ECO:0000256" key="1">
    <source>
        <dbReference type="ARBA" id="ARBA00006484"/>
    </source>
</evidence>
<dbReference type="CDD" id="cd05233">
    <property type="entry name" value="SDR_c"/>
    <property type="match status" value="1"/>
</dbReference>
<dbReference type="InterPro" id="IPR057326">
    <property type="entry name" value="KR_dom"/>
</dbReference>
<dbReference type="Proteomes" id="UP001396898">
    <property type="component" value="Unassembled WGS sequence"/>
</dbReference>
<accession>A0ABR1R477</accession>
<organism evidence="4 5">
    <name type="scientific">Apiospora marii</name>
    <dbReference type="NCBI Taxonomy" id="335849"/>
    <lineage>
        <taxon>Eukaryota</taxon>
        <taxon>Fungi</taxon>
        <taxon>Dikarya</taxon>
        <taxon>Ascomycota</taxon>
        <taxon>Pezizomycotina</taxon>
        <taxon>Sordariomycetes</taxon>
        <taxon>Xylariomycetidae</taxon>
        <taxon>Amphisphaeriales</taxon>
        <taxon>Apiosporaceae</taxon>
        <taxon>Apiospora</taxon>
    </lineage>
</organism>
<dbReference type="Gene3D" id="3.40.50.720">
    <property type="entry name" value="NAD(P)-binding Rossmann-like Domain"/>
    <property type="match status" value="1"/>
</dbReference>
<dbReference type="PANTHER" id="PTHR42901">
    <property type="entry name" value="ALCOHOL DEHYDROGENASE"/>
    <property type="match status" value="1"/>
</dbReference>
<name>A0ABR1R477_9PEZI</name>
<comment type="caution">
    <text evidence="4">The sequence shown here is derived from an EMBL/GenBank/DDBJ whole genome shotgun (WGS) entry which is preliminary data.</text>
</comment>
<dbReference type="InterPro" id="IPR002347">
    <property type="entry name" value="SDR_fam"/>
</dbReference>
<evidence type="ECO:0000313" key="4">
    <source>
        <dbReference type="EMBL" id="KAK7999030.1"/>
    </source>
</evidence>
<keyword evidence="2" id="KW-0560">Oxidoreductase</keyword>
<evidence type="ECO:0000256" key="2">
    <source>
        <dbReference type="ARBA" id="ARBA00023002"/>
    </source>
</evidence>
<gene>
    <name evidence="4" type="ORF">PG991_014705</name>
</gene>
<reference evidence="4 5" key="1">
    <citation type="submission" date="2023-01" db="EMBL/GenBank/DDBJ databases">
        <title>Analysis of 21 Apiospora genomes using comparative genomics revels a genus with tremendous synthesis potential of carbohydrate active enzymes and secondary metabolites.</title>
        <authorList>
            <person name="Sorensen T."/>
        </authorList>
    </citation>
    <scope>NUCLEOTIDE SEQUENCE [LARGE SCALE GENOMIC DNA]</scope>
    <source>
        <strain evidence="4 5">CBS 20057</strain>
    </source>
</reference>
<feature type="domain" description="Ketoreductase" evidence="3">
    <location>
        <begin position="33"/>
        <end position="206"/>
    </location>
</feature>
<keyword evidence="5" id="KW-1185">Reference proteome</keyword>
<proteinExistence type="inferred from homology"/>
<dbReference type="InterPro" id="IPR036291">
    <property type="entry name" value="NAD(P)-bd_dom_sf"/>
</dbReference>
<dbReference type="SUPFAM" id="SSF51735">
    <property type="entry name" value="NAD(P)-binding Rossmann-fold domains"/>
    <property type="match status" value="1"/>
</dbReference>
<dbReference type="Pfam" id="PF00106">
    <property type="entry name" value="adh_short"/>
    <property type="match status" value="1"/>
</dbReference>
<sequence>MAEHLNFSITKTFHKKPYPSISPQRPELSQAGKSVLVTGGGGGIGYHIAKAFLQASAATVVIVGRREEVLKNAAAQLAKEYPESRVEWQQCDIAAGADVERVWKTLHSQGTVIDVLVLNATVVPKMEPLLDLGVNDLKDSYNVNIFGNLDMTQHFYRQEGSRAGVTKYVVNVSTVSAHNFGTSTFMPAYGLSKNAGTLAMQLVARDTKPEVMQIVTFNPGPVYTPGAQSVGVSEDSFDFNDADLSGQFAVWAASPEAAFLHGRFVWNEWDVDEMKSGELRKKIDDNPTFLQVGIHGI</sequence>
<dbReference type="PANTHER" id="PTHR42901:SF1">
    <property type="entry name" value="ALCOHOL DEHYDROGENASE"/>
    <property type="match status" value="1"/>
</dbReference>
<protein>
    <submittedName>
        <fullName evidence="4">Short chain dehydrogenase</fullName>
    </submittedName>
</protein>
<evidence type="ECO:0000313" key="5">
    <source>
        <dbReference type="Proteomes" id="UP001396898"/>
    </source>
</evidence>